<keyword evidence="3" id="KW-1185">Reference proteome</keyword>
<dbReference type="AlphaFoldDB" id="A0A8T0BSA8"/>
<feature type="compositionally biased region" description="Basic and acidic residues" evidence="1">
    <location>
        <begin position="123"/>
        <end position="137"/>
    </location>
</feature>
<reference evidence="2" key="1">
    <citation type="submission" date="2020-08" db="EMBL/GenBank/DDBJ databases">
        <title>Chromosome-level assembly of Southern catfish (Silurus meridionalis) provides insights into visual adaptation to the nocturnal and benthic lifestyles.</title>
        <authorList>
            <person name="Zhang Y."/>
            <person name="Wang D."/>
            <person name="Peng Z."/>
        </authorList>
    </citation>
    <scope>NUCLEOTIDE SEQUENCE</scope>
    <source>
        <strain evidence="2">SWU-2019-XX</strain>
        <tissue evidence="2">Muscle</tissue>
    </source>
</reference>
<evidence type="ECO:0000313" key="2">
    <source>
        <dbReference type="EMBL" id="KAF7709924.1"/>
    </source>
</evidence>
<comment type="caution">
    <text evidence="2">The sequence shown here is derived from an EMBL/GenBank/DDBJ whole genome shotgun (WGS) entry which is preliminary data.</text>
</comment>
<evidence type="ECO:0000313" key="3">
    <source>
        <dbReference type="Proteomes" id="UP000606274"/>
    </source>
</evidence>
<proteinExistence type="predicted"/>
<dbReference type="EMBL" id="JABFDY010000003">
    <property type="protein sequence ID" value="KAF7709924.1"/>
    <property type="molecule type" value="Genomic_DNA"/>
</dbReference>
<gene>
    <name evidence="2" type="ORF">HF521_016774</name>
</gene>
<feature type="region of interest" description="Disordered" evidence="1">
    <location>
        <begin position="121"/>
        <end position="153"/>
    </location>
</feature>
<feature type="region of interest" description="Disordered" evidence="1">
    <location>
        <begin position="40"/>
        <end position="76"/>
    </location>
</feature>
<sequence>MEERFHLSSRPPIPPQKNPKRRRNKNPTWLHGRCTVVRARRQKTNDSRFAARAGPKESAETTPSIRRQGDAGRTGETKFAAISSLWTRFTENRAESFTSGEHLLTHVSTIPLVFSFRASRRGAAREKTVTGSDRHGSSDWQPNLGGLDRRDGR</sequence>
<name>A0A8T0BSA8_SILME</name>
<feature type="region of interest" description="Disordered" evidence="1">
    <location>
        <begin position="1"/>
        <end position="28"/>
    </location>
</feature>
<feature type="compositionally biased region" description="Basic and acidic residues" evidence="1">
    <location>
        <begin position="67"/>
        <end position="76"/>
    </location>
</feature>
<protein>
    <submittedName>
        <fullName evidence="2">Uncharacterized protein</fullName>
    </submittedName>
</protein>
<accession>A0A8T0BSA8</accession>
<evidence type="ECO:0000256" key="1">
    <source>
        <dbReference type="SAM" id="MobiDB-lite"/>
    </source>
</evidence>
<dbReference type="Proteomes" id="UP000606274">
    <property type="component" value="Unassembled WGS sequence"/>
</dbReference>
<organism evidence="2 3">
    <name type="scientific">Silurus meridionalis</name>
    <name type="common">Southern catfish</name>
    <name type="synonym">Silurus soldatovi meridionalis</name>
    <dbReference type="NCBI Taxonomy" id="175797"/>
    <lineage>
        <taxon>Eukaryota</taxon>
        <taxon>Metazoa</taxon>
        <taxon>Chordata</taxon>
        <taxon>Craniata</taxon>
        <taxon>Vertebrata</taxon>
        <taxon>Euteleostomi</taxon>
        <taxon>Actinopterygii</taxon>
        <taxon>Neopterygii</taxon>
        <taxon>Teleostei</taxon>
        <taxon>Ostariophysi</taxon>
        <taxon>Siluriformes</taxon>
        <taxon>Siluridae</taxon>
        <taxon>Silurus</taxon>
    </lineage>
</organism>